<proteinExistence type="predicted"/>
<reference evidence="1 2" key="1">
    <citation type="submission" date="2023-08" db="EMBL/GenBank/DDBJ databases">
        <title>A Necator americanus chromosomal reference genome.</title>
        <authorList>
            <person name="Ilik V."/>
            <person name="Petrzelkova K.J."/>
            <person name="Pardy F."/>
            <person name="Fuh T."/>
            <person name="Niatou-Singa F.S."/>
            <person name="Gouil Q."/>
            <person name="Baker L."/>
            <person name="Ritchie M.E."/>
            <person name="Jex A.R."/>
            <person name="Gazzola D."/>
            <person name="Li H."/>
            <person name="Toshio Fujiwara R."/>
            <person name="Zhan B."/>
            <person name="Aroian R.V."/>
            <person name="Pafco B."/>
            <person name="Schwarz E.M."/>
        </authorList>
    </citation>
    <scope>NUCLEOTIDE SEQUENCE [LARGE SCALE GENOMIC DNA]</scope>
    <source>
        <strain evidence="1 2">Aroian</strain>
        <tissue evidence="1">Whole animal</tissue>
    </source>
</reference>
<evidence type="ECO:0000313" key="2">
    <source>
        <dbReference type="Proteomes" id="UP001303046"/>
    </source>
</evidence>
<dbReference type="EMBL" id="JAVFWL010000006">
    <property type="protein sequence ID" value="KAK6761350.1"/>
    <property type="molecule type" value="Genomic_DNA"/>
</dbReference>
<accession>A0ABR1EFF7</accession>
<name>A0ABR1EFF7_NECAM</name>
<organism evidence="1 2">
    <name type="scientific">Necator americanus</name>
    <name type="common">Human hookworm</name>
    <dbReference type="NCBI Taxonomy" id="51031"/>
    <lineage>
        <taxon>Eukaryota</taxon>
        <taxon>Metazoa</taxon>
        <taxon>Ecdysozoa</taxon>
        <taxon>Nematoda</taxon>
        <taxon>Chromadorea</taxon>
        <taxon>Rhabditida</taxon>
        <taxon>Rhabditina</taxon>
        <taxon>Rhabditomorpha</taxon>
        <taxon>Strongyloidea</taxon>
        <taxon>Ancylostomatidae</taxon>
        <taxon>Bunostominae</taxon>
        <taxon>Necator</taxon>
    </lineage>
</organism>
<evidence type="ECO:0000313" key="1">
    <source>
        <dbReference type="EMBL" id="KAK6761350.1"/>
    </source>
</evidence>
<sequence>MPADRVRKRSRELPVGIRVLTSSPPLARLVPSRSRQLTYTAMICCTCQSSYSLDALLFCIQVPTSTVPLCRGYQQMCEQKQTNNEQIPSNSDFSIMRNS</sequence>
<gene>
    <name evidence="1" type="primary">Necator_chrX.g22583</name>
    <name evidence="1" type="ORF">RB195_022420</name>
</gene>
<comment type="caution">
    <text evidence="1">The sequence shown here is derived from an EMBL/GenBank/DDBJ whole genome shotgun (WGS) entry which is preliminary data.</text>
</comment>
<protein>
    <submittedName>
        <fullName evidence="1">Uncharacterized protein</fullName>
    </submittedName>
</protein>
<dbReference type="Proteomes" id="UP001303046">
    <property type="component" value="Unassembled WGS sequence"/>
</dbReference>
<keyword evidence="2" id="KW-1185">Reference proteome</keyword>